<keyword evidence="5" id="KW-0732">Signal</keyword>
<gene>
    <name evidence="7" type="primary">GT47A10-1</name>
    <name evidence="7" type="ORF">SELMODRAFT_441713</name>
</gene>
<protein>
    <submittedName>
        <fullName evidence="7">Galactosyltransferase-like protein</fullName>
    </submittedName>
</protein>
<keyword evidence="8" id="KW-1185">Reference proteome</keyword>
<sequence>MVSTVALAMAALAAELLLLAIIGPLRIDKTCALGRHSQIDSIVSNRSLHCAKGLVFVYDLPEKFNVELVRSCDSLNPWKSMCSALSNSGLGPPLGKISSSSSSSWWPWSKAWQFLFRDPDRWPARRSWHATDQFSGEIIFHRRMLDHRCRTLDPDGASAFFVPFYAGLDISRNLWASGKSSSDVDSLGEQLLHWLQRQHPHFNRSGGADHFLVAGRISWDFRRMPSAAGEWGSSLFHQIEMRSVKRLVIERNPWDDSELGVPYPTSFHPSSDEDLAQWVEFVQGSPRPHLVAFAGSPRPGYRSDFRQVLLGQCRAAQRGISGCLDCTADTAGCTSDPLRVTKLFLSSVFCLQPRGDSFTRKSLFDSLISGCIPVLFWNQSAYWQYELYLPRDPEEYSVFIPHQSVKNGTNVLDVLQGVSRERIGRMQRAVLRILPGLVYASSSSGRRWADAFEVAVDGVLGRIKEEGSYS</sequence>
<dbReference type="InterPro" id="IPR004263">
    <property type="entry name" value="Exostosin"/>
</dbReference>
<dbReference type="AlphaFoldDB" id="D8RL64"/>
<evidence type="ECO:0000256" key="4">
    <source>
        <dbReference type="ARBA" id="ARBA00023034"/>
    </source>
</evidence>
<evidence type="ECO:0000313" key="7">
    <source>
        <dbReference type="EMBL" id="EFJ27074.1"/>
    </source>
</evidence>
<dbReference type="Gramene" id="EFJ27074">
    <property type="protein sequence ID" value="EFJ27074"/>
    <property type="gene ID" value="SELMODRAFT_441713"/>
</dbReference>
<dbReference type="HOGENOM" id="CLU_012659_4_2_1"/>
<keyword evidence="4" id="KW-0333">Golgi apparatus</keyword>
<feature type="domain" description="Exostosin GT47" evidence="6">
    <location>
        <begin position="50"/>
        <end position="413"/>
    </location>
</feature>
<dbReference type="GO" id="GO:0016757">
    <property type="term" value="F:glycosyltransferase activity"/>
    <property type="evidence" value="ECO:0007669"/>
    <property type="project" value="UniProtKB-KW"/>
</dbReference>
<comment type="similarity">
    <text evidence="2">Belongs to the glycosyltransferase 47 family.</text>
</comment>
<dbReference type="KEGG" id="smo:SELMODRAFT_441713"/>
<dbReference type="InParanoid" id="D8RL64"/>
<dbReference type="OMA" id="SHECRTT"/>
<dbReference type="Pfam" id="PF03016">
    <property type="entry name" value="Exostosin_GT47"/>
    <property type="match status" value="1"/>
</dbReference>
<dbReference type="Proteomes" id="UP000001514">
    <property type="component" value="Unassembled WGS sequence"/>
</dbReference>
<dbReference type="PANTHER" id="PTHR11062:SF214">
    <property type="entry name" value="XYLOGLUCAN GALACTOSYLTRANSFERASE XLT2"/>
    <property type="match status" value="1"/>
</dbReference>
<dbReference type="GO" id="GO:0000139">
    <property type="term" value="C:Golgi membrane"/>
    <property type="evidence" value="ECO:0007669"/>
    <property type="project" value="UniProtKB-SubCell"/>
</dbReference>
<feature type="chain" id="PRO_5003121899" evidence="5">
    <location>
        <begin position="28"/>
        <end position="470"/>
    </location>
</feature>
<keyword evidence="7" id="KW-0808">Transferase</keyword>
<comment type="subcellular location">
    <subcellularLocation>
        <location evidence="1">Golgi apparatus membrane</location>
        <topology evidence="1">Single-pass type II membrane protein</topology>
    </subcellularLocation>
</comment>
<keyword evidence="3" id="KW-0812">Transmembrane</keyword>
<dbReference type="PANTHER" id="PTHR11062">
    <property type="entry name" value="EXOSTOSIN HEPARAN SULFATE GLYCOSYLTRANSFERASE -RELATED"/>
    <property type="match status" value="1"/>
</dbReference>
<evidence type="ECO:0000256" key="2">
    <source>
        <dbReference type="ARBA" id="ARBA00010271"/>
    </source>
</evidence>
<dbReference type="InterPro" id="IPR040911">
    <property type="entry name" value="Exostosin_GT47"/>
</dbReference>
<keyword evidence="7" id="KW-0328">Glycosyltransferase</keyword>
<proteinExistence type="inferred from homology"/>
<evidence type="ECO:0000259" key="6">
    <source>
        <dbReference type="Pfam" id="PF03016"/>
    </source>
</evidence>
<dbReference type="EMBL" id="GL377583">
    <property type="protein sequence ID" value="EFJ27074.1"/>
    <property type="molecule type" value="Genomic_DNA"/>
</dbReference>
<evidence type="ECO:0000256" key="5">
    <source>
        <dbReference type="SAM" id="SignalP"/>
    </source>
</evidence>
<evidence type="ECO:0000256" key="3">
    <source>
        <dbReference type="ARBA" id="ARBA00022968"/>
    </source>
</evidence>
<dbReference type="eggNOG" id="KOG1021">
    <property type="taxonomic scope" value="Eukaryota"/>
</dbReference>
<keyword evidence="3" id="KW-0735">Signal-anchor</keyword>
<evidence type="ECO:0000313" key="8">
    <source>
        <dbReference type="Proteomes" id="UP000001514"/>
    </source>
</evidence>
<reference evidence="7 8" key="1">
    <citation type="journal article" date="2011" name="Science">
        <title>The Selaginella genome identifies genetic changes associated with the evolution of vascular plants.</title>
        <authorList>
            <person name="Banks J.A."/>
            <person name="Nishiyama T."/>
            <person name="Hasebe M."/>
            <person name="Bowman J.L."/>
            <person name="Gribskov M."/>
            <person name="dePamphilis C."/>
            <person name="Albert V.A."/>
            <person name="Aono N."/>
            <person name="Aoyama T."/>
            <person name="Ambrose B.A."/>
            <person name="Ashton N.W."/>
            <person name="Axtell M.J."/>
            <person name="Barker E."/>
            <person name="Barker M.S."/>
            <person name="Bennetzen J.L."/>
            <person name="Bonawitz N.D."/>
            <person name="Chapple C."/>
            <person name="Cheng C."/>
            <person name="Correa L.G."/>
            <person name="Dacre M."/>
            <person name="DeBarry J."/>
            <person name="Dreyer I."/>
            <person name="Elias M."/>
            <person name="Engstrom E.M."/>
            <person name="Estelle M."/>
            <person name="Feng L."/>
            <person name="Finet C."/>
            <person name="Floyd S.K."/>
            <person name="Frommer W.B."/>
            <person name="Fujita T."/>
            <person name="Gramzow L."/>
            <person name="Gutensohn M."/>
            <person name="Harholt J."/>
            <person name="Hattori M."/>
            <person name="Heyl A."/>
            <person name="Hirai T."/>
            <person name="Hiwatashi Y."/>
            <person name="Ishikawa M."/>
            <person name="Iwata M."/>
            <person name="Karol K.G."/>
            <person name="Koehler B."/>
            <person name="Kolukisaoglu U."/>
            <person name="Kubo M."/>
            <person name="Kurata T."/>
            <person name="Lalonde S."/>
            <person name="Li K."/>
            <person name="Li Y."/>
            <person name="Litt A."/>
            <person name="Lyons E."/>
            <person name="Manning G."/>
            <person name="Maruyama T."/>
            <person name="Michael T.P."/>
            <person name="Mikami K."/>
            <person name="Miyazaki S."/>
            <person name="Morinaga S."/>
            <person name="Murata T."/>
            <person name="Mueller-Roeber B."/>
            <person name="Nelson D.R."/>
            <person name="Obara M."/>
            <person name="Oguri Y."/>
            <person name="Olmstead R.G."/>
            <person name="Onodera N."/>
            <person name="Petersen B.L."/>
            <person name="Pils B."/>
            <person name="Prigge M."/>
            <person name="Rensing S.A."/>
            <person name="Riano-Pachon D.M."/>
            <person name="Roberts A.W."/>
            <person name="Sato Y."/>
            <person name="Scheller H.V."/>
            <person name="Schulz B."/>
            <person name="Schulz C."/>
            <person name="Shakirov E.V."/>
            <person name="Shibagaki N."/>
            <person name="Shinohara N."/>
            <person name="Shippen D.E."/>
            <person name="Soerensen I."/>
            <person name="Sotooka R."/>
            <person name="Sugimoto N."/>
            <person name="Sugita M."/>
            <person name="Sumikawa N."/>
            <person name="Tanurdzic M."/>
            <person name="Theissen G."/>
            <person name="Ulvskov P."/>
            <person name="Wakazuki S."/>
            <person name="Weng J.K."/>
            <person name="Willats W.W."/>
            <person name="Wipf D."/>
            <person name="Wolf P.G."/>
            <person name="Yang L."/>
            <person name="Zimmer A.D."/>
            <person name="Zhu Q."/>
            <person name="Mitros T."/>
            <person name="Hellsten U."/>
            <person name="Loque D."/>
            <person name="Otillar R."/>
            <person name="Salamov A."/>
            <person name="Schmutz J."/>
            <person name="Shapiro H."/>
            <person name="Lindquist E."/>
            <person name="Lucas S."/>
            <person name="Rokhsar D."/>
            <person name="Grigoriev I.V."/>
        </authorList>
    </citation>
    <scope>NUCLEOTIDE SEQUENCE [LARGE SCALE GENOMIC DNA]</scope>
</reference>
<evidence type="ECO:0000256" key="1">
    <source>
        <dbReference type="ARBA" id="ARBA00004323"/>
    </source>
</evidence>
<feature type="signal peptide" evidence="5">
    <location>
        <begin position="1"/>
        <end position="27"/>
    </location>
</feature>
<accession>D8RL64</accession>
<organism evidence="8">
    <name type="scientific">Selaginella moellendorffii</name>
    <name type="common">Spikemoss</name>
    <dbReference type="NCBI Taxonomy" id="88036"/>
    <lineage>
        <taxon>Eukaryota</taxon>
        <taxon>Viridiplantae</taxon>
        <taxon>Streptophyta</taxon>
        <taxon>Embryophyta</taxon>
        <taxon>Tracheophyta</taxon>
        <taxon>Lycopodiopsida</taxon>
        <taxon>Selaginellales</taxon>
        <taxon>Selaginellaceae</taxon>
        <taxon>Selaginella</taxon>
    </lineage>
</organism>
<name>D8RL64_SELML</name>